<feature type="region of interest" description="Disordered" evidence="1">
    <location>
        <begin position="1"/>
        <end position="56"/>
    </location>
</feature>
<evidence type="ECO:0000313" key="2">
    <source>
        <dbReference type="EMBL" id="KAK0752065.1"/>
    </source>
</evidence>
<sequence length="118" mass="13257">MPLGPSQGTFARQDRQTEPNSHRPSPSSQWTPFLHTSGTFAQTTGHSRHPTRPRRRDLFTHLTTTMQGRDRLWQCLFFFSPLPRPGLGNVACCCCCPVCPMQPSPLQPYEEGGSLPTF</sequence>
<feature type="compositionally biased region" description="Polar residues" evidence="1">
    <location>
        <begin position="22"/>
        <end position="45"/>
    </location>
</feature>
<name>A0AA40F6H0_9PEZI</name>
<protein>
    <submittedName>
        <fullName evidence="2">Uncharacterized protein</fullName>
    </submittedName>
</protein>
<reference evidence="2" key="1">
    <citation type="submission" date="2023-06" db="EMBL/GenBank/DDBJ databases">
        <title>Genome-scale phylogeny and comparative genomics of the fungal order Sordariales.</title>
        <authorList>
            <consortium name="Lawrence Berkeley National Laboratory"/>
            <person name="Hensen N."/>
            <person name="Bonometti L."/>
            <person name="Westerberg I."/>
            <person name="Brannstrom I.O."/>
            <person name="Guillou S."/>
            <person name="Cros-Aarteil S."/>
            <person name="Calhoun S."/>
            <person name="Haridas S."/>
            <person name="Kuo A."/>
            <person name="Mondo S."/>
            <person name="Pangilinan J."/>
            <person name="Riley R."/>
            <person name="LaButti K."/>
            <person name="Andreopoulos B."/>
            <person name="Lipzen A."/>
            <person name="Chen C."/>
            <person name="Yanf M."/>
            <person name="Daum C."/>
            <person name="Ng V."/>
            <person name="Clum A."/>
            <person name="Steindorff A."/>
            <person name="Ohm R."/>
            <person name="Martin F."/>
            <person name="Silar P."/>
            <person name="Natvig D."/>
            <person name="Lalanne C."/>
            <person name="Gautier V."/>
            <person name="Ament-velasquez S.L."/>
            <person name="Kruys A."/>
            <person name="Hutchinson M.I."/>
            <person name="Powell A.J."/>
            <person name="Barry K."/>
            <person name="Miller A.N."/>
            <person name="Grigoriev I.V."/>
            <person name="Debuchy R."/>
            <person name="Gladieux P."/>
            <person name="Thoren M.H."/>
            <person name="Johannesson H."/>
        </authorList>
    </citation>
    <scope>NUCLEOTIDE SEQUENCE</scope>
    <source>
        <strain evidence="2">SMH3187-1</strain>
    </source>
</reference>
<gene>
    <name evidence="2" type="ORF">B0T18DRAFT_404008</name>
</gene>
<dbReference type="EMBL" id="JAUKUD010000002">
    <property type="protein sequence ID" value="KAK0752065.1"/>
    <property type="molecule type" value="Genomic_DNA"/>
</dbReference>
<evidence type="ECO:0000256" key="1">
    <source>
        <dbReference type="SAM" id="MobiDB-lite"/>
    </source>
</evidence>
<comment type="caution">
    <text evidence="2">The sequence shown here is derived from an EMBL/GenBank/DDBJ whole genome shotgun (WGS) entry which is preliminary data.</text>
</comment>
<feature type="compositionally biased region" description="Basic residues" evidence="1">
    <location>
        <begin position="46"/>
        <end position="55"/>
    </location>
</feature>
<feature type="compositionally biased region" description="Basic and acidic residues" evidence="1">
    <location>
        <begin position="12"/>
        <end position="21"/>
    </location>
</feature>
<feature type="compositionally biased region" description="Polar residues" evidence="1">
    <location>
        <begin position="1"/>
        <end position="10"/>
    </location>
</feature>
<dbReference type="Proteomes" id="UP001172155">
    <property type="component" value="Unassembled WGS sequence"/>
</dbReference>
<proteinExistence type="predicted"/>
<dbReference type="AlphaFoldDB" id="A0AA40F6H0"/>
<accession>A0AA40F6H0</accession>
<evidence type="ECO:0000313" key="3">
    <source>
        <dbReference type="Proteomes" id="UP001172155"/>
    </source>
</evidence>
<keyword evidence="3" id="KW-1185">Reference proteome</keyword>
<organism evidence="2 3">
    <name type="scientific">Schizothecium vesticola</name>
    <dbReference type="NCBI Taxonomy" id="314040"/>
    <lineage>
        <taxon>Eukaryota</taxon>
        <taxon>Fungi</taxon>
        <taxon>Dikarya</taxon>
        <taxon>Ascomycota</taxon>
        <taxon>Pezizomycotina</taxon>
        <taxon>Sordariomycetes</taxon>
        <taxon>Sordariomycetidae</taxon>
        <taxon>Sordariales</taxon>
        <taxon>Schizotheciaceae</taxon>
        <taxon>Schizothecium</taxon>
    </lineage>
</organism>